<dbReference type="Proteomes" id="UP001632038">
    <property type="component" value="Unassembled WGS sequence"/>
</dbReference>
<evidence type="ECO:0000256" key="6">
    <source>
        <dbReference type="RuleBase" id="RU367028"/>
    </source>
</evidence>
<dbReference type="NCBIfam" id="TIGR01568">
    <property type="entry name" value="A_thal_3678"/>
    <property type="match status" value="1"/>
</dbReference>
<dbReference type="Pfam" id="PF04844">
    <property type="entry name" value="Ovate"/>
    <property type="match status" value="1"/>
</dbReference>
<comment type="function">
    <text evidence="6">Transcriptional repressor that regulates multiple aspects of plant growth and development.</text>
</comment>
<comment type="subcellular location">
    <subcellularLocation>
        <location evidence="1 6">Nucleus</location>
    </subcellularLocation>
</comment>
<dbReference type="PANTHER" id="PTHR33057">
    <property type="entry name" value="TRANSCRIPTION REPRESSOR OFP7-RELATED"/>
    <property type="match status" value="1"/>
</dbReference>
<reference evidence="10" key="1">
    <citation type="journal article" date="2024" name="IScience">
        <title>Strigolactones Initiate the Formation of Haustorium-like Structures in Castilleja.</title>
        <authorList>
            <person name="Buerger M."/>
            <person name="Peterson D."/>
            <person name="Chory J."/>
        </authorList>
    </citation>
    <scope>NUCLEOTIDE SEQUENCE [LARGE SCALE GENOMIC DNA]</scope>
</reference>
<protein>
    <recommendedName>
        <fullName evidence="6">Transcription repressor</fullName>
    </recommendedName>
    <alternativeName>
        <fullName evidence="6">Ovate family protein</fullName>
    </alternativeName>
</protein>
<comment type="caution">
    <text evidence="9">The sequence shown here is derived from an EMBL/GenBank/DDBJ whole genome shotgun (WGS) entry which is preliminary data.</text>
</comment>
<dbReference type="AlphaFoldDB" id="A0ABD3D9D8"/>
<feature type="region of interest" description="Disordered" evidence="7">
    <location>
        <begin position="68"/>
        <end position="103"/>
    </location>
</feature>
<dbReference type="InterPro" id="IPR038933">
    <property type="entry name" value="Ovate"/>
</dbReference>
<gene>
    <name evidence="9" type="ORF">CASFOL_018282</name>
</gene>
<evidence type="ECO:0000256" key="7">
    <source>
        <dbReference type="SAM" id="MobiDB-lite"/>
    </source>
</evidence>
<dbReference type="PROSITE" id="PS51754">
    <property type="entry name" value="OVATE"/>
    <property type="match status" value="1"/>
</dbReference>
<keyword evidence="3 6" id="KW-0805">Transcription regulation</keyword>
<proteinExistence type="predicted"/>
<keyword evidence="2 6" id="KW-0678">Repressor</keyword>
<evidence type="ECO:0000313" key="10">
    <source>
        <dbReference type="Proteomes" id="UP001632038"/>
    </source>
</evidence>
<keyword evidence="4 6" id="KW-0804">Transcription</keyword>
<organism evidence="9 10">
    <name type="scientific">Castilleja foliolosa</name>
    <dbReference type="NCBI Taxonomy" id="1961234"/>
    <lineage>
        <taxon>Eukaryota</taxon>
        <taxon>Viridiplantae</taxon>
        <taxon>Streptophyta</taxon>
        <taxon>Embryophyta</taxon>
        <taxon>Tracheophyta</taxon>
        <taxon>Spermatophyta</taxon>
        <taxon>Magnoliopsida</taxon>
        <taxon>eudicotyledons</taxon>
        <taxon>Gunneridae</taxon>
        <taxon>Pentapetalae</taxon>
        <taxon>asterids</taxon>
        <taxon>lamiids</taxon>
        <taxon>Lamiales</taxon>
        <taxon>Orobanchaceae</taxon>
        <taxon>Pedicularideae</taxon>
        <taxon>Castillejinae</taxon>
        <taxon>Castilleja</taxon>
    </lineage>
</organism>
<accession>A0ABD3D9D8</accession>
<dbReference type="GO" id="GO:0045892">
    <property type="term" value="P:negative regulation of DNA-templated transcription"/>
    <property type="evidence" value="ECO:0007669"/>
    <property type="project" value="UniProtKB-UniRule"/>
</dbReference>
<evidence type="ECO:0000259" key="8">
    <source>
        <dbReference type="PROSITE" id="PS51754"/>
    </source>
</evidence>
<dbReference type="InterPro" id="IPR006458">
    <property type="entry name" value="Ovate_C"/>
</dbReference>
<sequence>MAKRLKLRIYRAIATTLESCRSKDPSILPQDPSVNHHFSSVGPSGPHPLQYLKWQKDEKWHVIANIHNSGTDDLNFSPPPPSVDKNRRRRKKKKKNIPSRLRLSTSSADSGWFTSAEIEEEETETFVSSTEFNFQPAVRETRRSKVRRPVSRKTSAPEVEAPARLSMFKKLIPCTVEGKVKESFAVVKRSDDPYEDFKNSMMDMILEKQMFDPDDLEQLLQCFLSLNSRHYHGIIVQAFSHILEAFFYPYPARPSPII</sequence>
<dbReference type="GO" id="GO:0005634">
    <property type="term" value="C:nucleus"/>
    <property type="evidence" value="ECO:0007669"/>
    <property type="project" value="UniProtKB-SubCell"/>
</dbReference>
<keyword evidence="5 6" id="KW-0539">Nucleus</keyword>
<dbReference type="PANTHER" id="PTHR33057:SF224">
    <property type="entry name" value="TRANSCRIPTION REPRESSOR"/>
    <property type="match status" value="1"/>
</dbReference>
<name>A0ABD3D9D8_9LAMI</name>
<evidence type="ECO:0000256" key="3">
    <source>
        <dbReference type="ARBA" id="ARBA00023015"/>
    </source>
</evidence>
<dbReference type="EMBL" id="JAVIJP010000023">
    <property type="protein sequence ID" value="KAL3637834.1"/>
    <property type="molecule type" value="Genomic_DNA"/>
</dbReference>
<evidence type="ECO:0000256" key="4">
    <source>
        <dbReference type="ARBA" id="ARBA00023163"/>
    </source>
</evidence>
<evidence type="ECO:0000313" key="9">
    <source>
        <dbReference type="EMBL" id="KAL3637834.1"/>
    </source>
</evidence>
<evidence type="ECO:0000256" key="2">
    <source>
        <dbReference type="ARBA" id="ARBA00022491"/>
    </source>
</evidence>
<feature type="compositionally biased region" description="Basic residues" evidence="7">
    <location>
        <begin position="86"/>
        <end position="97"/>
    </location>
</feature>
<feature type="domain" description="OVATE" evidence="8">
    <location>
        <begin position="186"/>
        <end position="245"/>
    </location>
</feature>
<evidence type="ECO:0000256" key="1">
    <source>
        <dbReference type="ARBA" id="ARBA00004123"/>
    </source>
</evidence>
<evidence type="ECO:0000256" key="5">
    <source>
        <dbReference type="ARBA" id="ARBA00023242"/>
    </source>
</evidence>
<keyword evidence="10" id="KW-1185">Reference proteome</keyword>